<dbReference type="SMART" id="SM00073">
    <property type="entry name" value="HPT"/>
    <property type="match status" value="1"/>
</dbReference>
<dbReference type="SMART" id="SM01231">
    <property type="entry name" value="H-kinase_dim"/>
    <property type="match status" value="1"/>
</dbReference>
<dbReference type="InterPro" id="IPR036890">
    <property type="entry name" value="HATPase_C_sf"/>
</dbReference>
<feature type="domain" description="CheW-like" evidence="16">
    <location>
        <begin position="527"/>
        <end position="662"/>
    </location>
</feature>
<evidence type="ECO:0000256" key="6">
    <source>
        <dbReference type="ARBA" id="ARBA00022500"/>
    </source>
</evidence>
<keyword evidence="11" id="KW-0067">ATP-binding</keyword>
<keyword evidence="7 14" id="KW-0597">Phosphoprotein</keyword>
<dbReference type="Pfam" id="PF02518">
    <property type="entry name" value="HATPase_c"/>
    <property type="match status" value="1"/>
</dbReference>
<accession>A0ABW5P808</accession>
<sequence>MGTREREPMLDMFLHEAFQLVTQLELTLLETEQSGTLSNEQVNLIFRIMHTMKGSSSMMQYTGIMELTHHAEDLFHHLRQTQPPEDMAKLTDLVLHVADAIRGELEIIDRGEAPYGAFPELIHEVENYLKLLKGGPQADSPDAVPESCTYEVKLKFSEDCGMENVRCFTILQQLKEFSEVHYHEPSRLTEDHERCSELIRNGSFIVRFTTAQPYEHLMEFFSGSSYIRLVDLYECKPEDGKERQDGSEMQLPEEQPAAPIVEMAAKQRKAEAQTKQNFISVNVEKMDKLMDMVGELVISEAMVTEHPELSGLHLEQFHKAARQLRKITGELQDIVMSIRMVPLSATFQKMNRIVRDMSRKLDKEIHLSITGEETEVDKGIIEQLSDPLMHMIRNSIDHGIESREERLGSGKPAEGNVSLEAKNAGNEVWITIRDDGRGLNRQRILEKARAAGLLHKEESEYTDREVYSMIFLPGLSTKEAVTEFSGRGVGMDAAIQNIQTLGGSIHVESFPGKESAFIIKIPLTLAIIDGMTIKVGESRFTIPTGAIRESFRVSDPEVIRDPEGHEMILIRGECYRIVKLHECYRLSTRVTEFHQGIMLMIEHDAEALCLFADELVGKQQVVVKSLPAILKKIRGVSGCTLLGDGSISLIMDIPGVMEHIAG</sequence>
<evidence type="ECO:0000259" key="16">
    <source>
        <dbReference type="PROSITE" id="PS50851"/>
    </source>
</evidence>
<dbReference type="CDD" id="cd16916">
    <property type="entry name" value="HATPase_CheA-like"/>
    <property type="match status" value="1"/>
</dbReference>
<evidence type="ECO:0000256" key="7">
    <source>
        <dbReference type="ARBA" id="ARBA00022553"/>
    </source>
</evidence>
<reference evidence="19" key="1">
    <citation type="journal article" date="2019" name="Int. J. Syst. Evol. Microbiol.">
        <title>The Global Catalogue of Microorganisms (GCM) 10K type strain sequencing project: providing services to taxonomists for standard genome sequencing and annotation.</title>
        <authorList>
            <consortium name="The Broad Institute Genomics Platform"/>
            <consortium name="The Broad Institute Genome Sequencing Center for Infectious Disease"/>
            <person name="Wu L."/>
            <person name="Ma J."/>
        </authorList>
    </citation>
    <scope>NUCLEOTIDE SEQUENCE [LARGE SCALE GENOMIC DNA]</scope>
    <source>
        <strain evidence="19">KCTC 3950</strain>
    </source>
</reference>
<dbReference type="CDD" id="cd00088">
    <property type="entry name" value="HPT"/>
    <property type="match status" value="1"/>
</dbReference>
<dbReference type="SUPFAM" id="SSF55052">
    <property type="entry name" value="CheY-binding domain of CheA"/>
    <property type="match status" value="1"/>
</dbReference>
<protein>
    <recommendedName>
        <fullName evidence="4">Chemotaxis protein CheA</fullName>
        <ecNumber evidence="3">2.7.13.3</ecNumber>
    </recommendedName>
</protein>
<dbReference type="Gene3D" id="3.30.565.10">
    <property type="entry name" value="Histidine kinase-like ATPase, C-terminal domain"/>
    <property type="match status" value="1"/>
</dbReference>
<dbReference type="InterPro" id="IPR035891">
    <property type="entry name" value="CheY-binding_CheA"/>
</dbReference>
<comment type="function">
    <text evidence="13">Involved in the transmission of sensory signals from the chemoreceptors to the flagellar motors. CheA is autophosphorylated; it can transfer its phosphate group to either CheB or CheY.</text>
</comment>
<comment type="catalytic activity">
    <reaction evidence="1">
        <text>ATP + protein L-histidine = ADP + protein N-phospho-L-histidine.</text>
        <dbReference type="EC" id="2.7.13.3"/>
    </reaction>
</comment>
<evidence type="ECO:0000256" key="12">
    <source>
        <dbReference type="ARBA" id="ARBA00023012"/>
    </source>
</evidence>
<dbReference type="Pfam" id="PF02895">
    <property type="entry name" value="H-kinase_dim"/>
    <property type="match status" value="1"/>
</dbReference>
<dbReference type="Pfam" id="PF07194">
    <property type="entry name" value="P2"/>
    <property type="match status" value="1"/>
</dbReference>
<evidence type="ECO:0000256" key="11">
    <source>
        <dbReference type="ARBA" id="ARBA00022840"/>
    </source>
</evidence>
<evidence type="ECO:0000256" key="2">
    <source>
        <dbReference type="ARBA" id="ARBA00004496"/>
    </source>
</evidence>
<comment type="caution">
    <text evidence="18">The sequence shown here is derived from an EMBL/GenBank/DDBJ whole genome shotgun (WGS) entry which is preliminary data.</text>
</comment>
<dbReference type="EC" id="2.7.13.3" evidence="3"/>
<feature type="domain" description="Histidine kinase" evidence="15">
    <location>
        <begin position="321"/>
        <end position="525"/>
    </location>
</feature>
<dbReference type="Pfam" id="PF01584">
    <property type="entry name" value="CheW"/>
    <property type="match status" value="1"/>
</dbReference>
<dbReference type="InterPro" id="IPR037006">
    <property type="entry name" value="CheA-like_homodim_sf"/>
</dbReference>
<dbReference type="RefSeq" id="WP_377599929.1">
    <property type="nucleotide sequence ID" value="NZ_JBHUME010000002.1"/>
</dbReference>
<proteinExistence type="predicted"/>
<dbReference type="InterPro" id="IPR037052">
    <property type="entry name" value="CheA-like_P2_sf"/>
</dbReference>
<dbReference type="InterPro" id="IPR051315">
    <property type="entry name" value="Bact_Chemotaxis_CheA"/>
</dbReference>
<feature type="domain" description="HPt" evidence="17">
    <location>
        <begin position="2"/>
        <end position="108"/>
    </location>
</feature>
<dbReference type="SUPFAM" id="SSF47226">
    <property type="entry name" value="Histidine-containing phosphotransfer domain, HPT domain"/>
    <property type="match status" value="1"/>
</dbReference>
<evidence type="ECO:0000256" key="8">
    <source>
        <dbReference type="ARBA" id="ARBA00022679"/>
    </source>
</evidence>
<dbReference type="EMBL" id="JBHUME010000002">
    <property type="protein sequence ID" value="MFD2611376.1"/>
    <property type="molecule type" value="Genomic_DNA"/>
</dbReference>
<dbReference type="Gene3D" id="3.30.70.1110">
    <property type="entry name" value="Histidine kinase CheA-like, P2 response regulator-binding domain"/>
    <property type="match status" value="1"/>
</dbReference>
<evidence type="ECO:0000256" key="14">
    <source>
        <dbReference type="PROSITE-ProRule" id="PRU00110"/>
    </source>
</evidence>
<evidence type="ECO:0000256" key="10">
    <source>
        <dbReference type="ARBA" id="ARBA00022777"/>
    </source>
</evidence>
<dbReference type="SUPFAM" id="SSF55874">
    <property type="entry name" value="ATPase domain of HSP90 chaperone/DNA topoisomerase II/histidine kinase"/>
    <property type="match status" value="1"/>
</dbReference>
<evidence type="ECO:0000256" key="9">
    <source>
        <dbReference type="ARBA" id="ARBA00022741"/>
    </source>
</evidence>
<dbReference type="PROSITE" id="PS50109">
    <property type="entry name" value="HIS_KIN"/>
    <property type="match status" value="1"/>
</dbReference>
<dbReference type="PROSITE" id="PS50894">
    <property type="entry name" value="HPT"/>
    <property type="match status" value="1"/>
</dbReference>
<dbReference type="InterPro" id="IPR004105">
    <property type="entry name" value="CheA-like_dim"/>
</dbReference>
<dbReference type="InterPro" id="IPR003594">
    <property type="entry name" value="HATPase_dom"/>
</dbReference>
<evidence type="ECO:0000256" key="1">
    <source>
        <dbReference type="ARBA" id="ARBA00000085"/>
    </source>
</evidence>
<keyword evidence="19" id="KW-1185">Reference proteome</keyword>
<dbReference type="InterPro" id="IPR004358">
    <property type="entry name" value="Sig_transdc_His_kin-like_C"/>
</dbReference>
<dbReference type="InterPro" id="IPR002545">
    <property type="entry name" value="CheW-lke_dom"/>
</dbReference>
<dbReference type="InterPro" id="IPR036061">
    <property type="entry name" value="CheW-like_dom_sf"/>
</dbReference>
<dbReference type="InterPro" id="IPR010808">
    <property type="entry name" value="CheA_P2-bd"/>
</dbReference>
<dbReference type="SMART" id="SM00260">
    <property type="entry name" value="CheW"/>
    <property type="match status" value="1"/>
</dbReference>
<dbReference type="InterPro" id="IPR008207">
    <property type="entry name" value="Sig_transdc_His_kin_Hpt_dom"/>
</dbReference>
<dbReference type="InterPro" id="IPR036641">
    <property type="entry name" value="HPT_dom_sf"/>
</dbReference>
<keyword evidence="12" id="KW-0902">Two-component regulatory system</keyword>
<evidence type="ECO:0000256" key="3">
    <source>
        <dbReference type="ARBA" id="ARBA00012438"/>
    </source>
</evidence>
<evidence type="ECO:0000256" key="13">
    <source>
        <dbReference type="ARBA" id="ARBA00035100"/>
    </source>
</evidence>
<dbReference type="PRINTS" id="PR00344">
    <property type="entry name" value="BCTRLSENSOR"/>
</dbReference>
<evidence type="ECO:0000256" key="4">
    <source>
        <dbReference type="ARBA" id="ARBA00021495"/>
    </source>
</evidence>
<keyword evidence="6" id="KW-0145">Chemotaxis</keyword>
<dbReference type="PROSITE" id="PS50851">
    <property type="entry name" value="CHEW"/>
    <property type="match status" value="1"/>
</dbReference>
<evidence type="ECO:0000259" key="15">
    <source>
        <dbReference type="PROSITE" id="PS50109"/>
    </source>
</evidence>
<dbReference type="SUPFAM" id="SSF50341">
    <property type="entry name" value="CheW-like"/>
    <property type="match status" value="1"/>
</dbReference>
<dbReference type="PANTHER" id="PTHR43395">
    <property type="entry name" value="SENSOR HISTIDINE KINASE CHEA"/>
    <property type="match status" value="1"/>
</dbReference>
<dbReference type="Gene3D" id="2.30.30.40">
    <property type="entry name" value="SH3 Domains"/>
    <property type="match status" value="1"/>
</dbReference>
<keyword evidence="5" id="KW-0963">Cytoplasm</keyword>
<evidence type="ECO:0000313" key="19">
    <source>
        <dbReference type="Proteomes" id="UP001597541"/>
    </source>
</evidence>
<feature type="modified residue" description="Phosphohistidine" evidence="14">
    <location>
        <position position="50"/>
    </location>
</feature>
<dbReference type="InterPro" id="IPR036097">
    <property type="entry name" value="HisK_dim/P_sf"/>
</dbReference>
<evidence type="ECO:0000256" key="5">
    <source>
        <dbReference type="ARBA" id="ARBA00022490"/>
    </source>
</evidence>
<evidence type="ECO:0000259" key="17">
    <source>
        <dbReference type="PROSITE" id="PS50894"/>
    </source>
</evidence>
<keyword evidence="8" id="KW-0808">Transferase</keyword>
<dbReference type="Gene3D" id="1.10.287.560">
    <property type="entry name" value="Histidine kinase CheA-like, homodimeric domain"/>
    <property type="match status" value="1"/>
</dbReference>
<gene>
    <name evidence="18" type="ORF">ACFSUF_02945</name>
</gene>
<dbReference type="InterPro" id="IPR005467">
    <property type="entry name" value="His_kinase_dom"/>
</dbReference>
<dbReference type="Pfam" id="PF01627">
    <property type="entry name" value="Hpt"/>
    <property type="match status" value="1"/>
</dbReference>
<dbReference type="Gene3D" id="1.20.120.160">
    <property type="entry name" value="HPT domain"/>
    <property type="match status" value="1"/>
</dbReference>
<name>A0ABW5P808_9BACL</name>
<comment type="subcellular location">
    <subcellularLocation>
        <location evidence="2">Cytoplasm</location>
    </subcellularLocation>
</comment>
<evidence type="ECO:0000313" key="18">
    <source>
        <dbReference type="EMBL" id="MFD2611376.1"/>
    </source>
</evidence>
<keyword evidence="9" id="KW-0547">Nucleotide-binding</keyword>
<dbReference type="SUPFAM" id="SSF47384">
    <property type="entry name" value="Homodimeric domain of signal transducing histidine kinase"/>
    <property type="match status" value="1"/>
</dbReference>
<keyword evidence="10" id="KW-0418">Kinase</keyword>
<dbReference type="SMART" id="SM00387">
    <property type="entry name" value="HATPase_c"/>
    <property type="match status" value="1"/>
</dbReference>
<organism evidence="18 19">
    <name type="scientific">Paenibacillus gansuensis</name>
    <dbReference type="NCBI Taxonomy" id="306542"/>
    <lineage>
        <taxon>Bacteria</taxon>
        <taxon>Bacillati</taxon>
        <taxon>Bacillota</taxon>
        <taxon>Bacilli</taxon>
        <taxon>Bacillales</taxon>
        <taxon>Paenibacillaceae</taxon>
        <taxon>Paenibacillus</taxon>
    </lineage>
</organism>
<dbReference type="Proteomes" id="UP001597541">
    <property type="component" value="Unassembled WGS sequence"/>
</dbReference>
<dbReference type="PANTHER" id="PTHR43395:SF10">
    <property type="entry name" value="CHEMOTAXIS PROTEIN CHEA"/>
    <property type="match status" value="1"/>
</dbReference>